<comment type="catalytic activity">
    <reaction evidence="1">
        <text>AMP + H2O = D-ribose 5-phosphate + adenine</text>
        <dbReference type="Rhea" id="RHEA:20129"/>
        <dbReference type="ChEBI" id="CHEBI:15377"/>
        <dbReference type="ChEBI" id="CHEBI:16708"/>
        <dbReference type="ChEBI" id="CHEBI:78346"/>
        <dbReference type="ChEBI" id="CHEBI:456215"/>
        <dbReference type="EC" id="3.2.2.4"/>
    </reaction>
</comment>
<sequence>MNIGIFCSANNNIEKTYFDMTRELGEWIGKNGHEVVFGGCDMGLMEHIARACHDAGGRNIGVIPSIIEENGHVSRYVDVAIHCDNLSDRKDLLLAHSDVIVALPGGIGTLDEVFTVAAAGTIGYHGKQVILYNMNGFWDKLVECLDDLQQKGMIRGCYGKQIKTVSSLEELVTVINSL</sequence>
<dbReference type="EC" id="3.2.2.n1" evidence="3"/>
<keyword evidence="5" id="KW-1185">Reference proteome</keyword>
<dbReference type="Proteomes" id="UP000278983">
    <property type="component" value="Unassembled WGS sequence"/>
</dbReference>
<name>A0A3S0PCP9_9BACT</name>
<dbReference type="AlphaFoldDB" id="A0A3S0PCP9"/>
<reference evidence="4 5" key="1">
    <citation type="submission" date="2018-12" db="EMBL/GenBank/DDBJ databases">
        <title>Genome sequencing of Prevotella sp. KCOM 3155 (= JS262).</title>
        <authorList>
            <person name="Kook J.-K."/>
            <person name="Park S.-N."/>
            <person name="Lim Y.K."/>
        </authorList>
    </citation>
    <scope>NUCLEOTIDE SEQUENCE [LARGE SCALE GENOMIC DNA]</scope>
    <source>
        <strain evidence="4 5">KCOM 3155</strain>
    </source>
</reference>
<comment type="similarity">
    <text evidence="2 3">Belongs to the LOG family.</text>
</comment>
<dbReference type="RefSeq" id="WP_126678739.1">
    <property type="nucleotide sequence ID" value="NZ_RYYU01000001.1"/>
</dbReference>
<dbReference type="GO" id="GO:0009691">
    <property type="term" value="P:cytokinin biosynthetic process"/>
    <property type="evidence" value="ECO:0007669"/>
    <property type="project" value="UniProtKB-UniRule"/>
</dbReference>
<dbReference type="SUPFAM" id="SSF102405">
    <property type="entry name" value="MCP/YpsA-like"/>
    <property type="match status" value="1"/>
</dbReference>
<accession>A0A3S0PCP9</accession>
<dbReference type="GO" id="GO:0008714">
    <property type="term" value="F:AMP nucleosidase activity"/>
    <property type="evidence" value="ECO:0007669"/>
    <property type="project" value="UniProtKB-EC"/>
</dbReference>
<dbReference type="InterPro" id="IPR005269">
    <property type="entry name" value="LOG"/>
</dbReference>
<evidence type="ECO:0000256" key="1">
    <source>
        <dbReference type="ARBA" id="ARBA00000274"/>
    </source>
</evidence>
<dbReference type="Pfam" id="PF03641">
    <property type="entry name" value="Lysine_decarbox"/>
    <property type="match status" value="1"/>
</dbReference>
<comment type="caution">
    <text evidence="4">The sequence shown here is derived from an EMBL/GenBank/DDBJ whole genome shotgun (WGS) entry which is preliminary data.</text>
</comment>
<dbReference type="PANTHER" id="PTHR31223">
    <property type="entry name" value="LOG FAMILY PROTEIN YJL055W"/>
    <property type="match status" value="1"/>
</dbReference>
<keyword evidence="3" id="KW-0203">Cytokinin biosynthesis</keyword>
<protein>
    <recommendedName>
        <fullName evidence="3">Cytokinin riboside 5'-monophosphate phosphoribohydrolase</fullName>
        <ecNumber evidence="3">3.2.2.n1</ecNumber>
    </recommendedName>
</protein>
<dbReference type="NCBIfam" id="TIGR00730">
    <property type="entry name" value="Rossman fold protein, TIGR00730 family"/>
    <property type="match status" value="1"/>
</dbReference>
<dbReference type="PANTHER" id="PTHR31223:SF70">
    <property type="entry name" value="LOG FAMILY PROTEIN YJL055W"/>
    <property type="match status" value="1"/>
</dbReference>
<dbReference type="GO" id="GO:0005829">
    <property type="term" value="C:cytosol"/>
    <property type="evidence" value="ECO:0007669"/>
    <property type="project" value="TreeGrafter"/>
</dbReference>
<organism evidence="4 5">
    <name type="scientific">Prevotella koreensis</name>
    <dbReference type="NCBI Taxonomy" id="2490854"/>
    <lineage>
        <taxon>Bacteria</taxon>
        <taxon>Pseudomonadati</taxon>
        <taxon>Bacteroidota</taxon>
        <taxon>Bacteroidia</taxon>
        <taxon>Bacteroidales</taxon>
        <taxon>Prevotellaceae</taxon>
        <taxon>Prevotella</taxon>
    </lineage>
</organism>
<evidence type="ECO:0000256" key="2">
    <source>
        <dbReference type="ARBA" id="ARBA00006763"/>
    </source>
</evidence>
<keyword evidence="3" id="KW-0378">Hydrolase</keyword>
<dbReference type="EMBL" id="RYYU01000001">
    <property type="protein sequence ID" value="RUL59632.1"/>
    <property type="molecule type" value="Genomic_DNA"/>
</dbReference>
<evidence type="ECO:0000313" key="5">
    <source>
        <dbReference type="Proteomes" id="UP000278983"/>
    </source>
</evidence>
<dbReference type="InterPro" id="IPR031100">
    <property type="entry name" value="LOG_fam"/>
</dbReference>
<evidence type="ECO:0000313" key="4">
    <source>
        <dbReference type="EMBL" id="RUL59632.1"/>
    </source>
</evidence>
<dbReference type="Gene3D" id="3.40.50.450">
    <property type="match status" value="1"/>
</dbReference>
<proteinExistence type="inferred from homology"/>
<dbReference type="OrthoDB" id="9801098at2"/>
<gene>
    <name evidence="4" type="ORF">EHV08_07565</name>
</gene>
<evidence type="ECO:0000256" key="3">
    <source>
        <dbReference type="RuleBase" id="RU363015"/>
    </source>
</evidence>